<gene>
    <name evidence="1" type="ordered locus">cce_4769</name>
</gene>
<dbReference type="KEGG" id="cyt:cce_4769"/>
<accession>B1X1V6</accession>
<dbReference type="Proteomes" id="UP000001203">
    <property type="component" value="Chromosome linear"/>
</dbReference>
<dbReference type="AlphaFoldDB" id="B1X1V6"/>
<dbReference type="HOGENOM" id="CLU_2116951_0_0_3"/>
<evidence type="ECO:0000313" key="1">
    <source>
        <dbReference type="EMBL" id="ACB54117.1"/>
    </source>
</evidence>
<sequence length="114" mass="13466">MSMNYNILPNNNLKIFWDINNYREIISDLEEKDSEWYHRESNLWDFFENLFSDSELEQIEPVEIAALTASPILGIRDQNDTVIQVWWYPNYAIASPLEDLIKDGFTIFQSGNID</sequence>
<proteinExistence type="predicted"/>
<evidence type="ECO:0000313" key="2">
    <source>
        <dbReference type="Proteomes" id="UP000001203"/>
    </source>
</evidence>
<reference evidence="1 2" key="1">
    <citation type="journal article" date="2008" name="Proc. Natl. Acad. Sci. U.S.A.">
        <title>The genome of Cyanothece 51142, a unicellular diazotrophic cyanobacterium important in the marine nitrogen cycle.</title>
        <authorList>
            <person name="Welsh E.A."/>
            <person name="Liberton M."/>
            <person name="Stoeckel J."/>
            <person name="Loh T."/>
            <person name="Elvitigala T."/>
            <person name="Wang C."/>
            <person name="Wollam A."/>
            <person name="Fulton R.S."/>
            <person name="Clifton S.W."/>
            <person name="Jacobs J.M."/>
            <person name="Aurora R."/>
            <person name="Ghosh B.K."/>
            <person name="Sherman L.A."/>
            <person name="Smith R.D."/>
            <person name="Wilson R.K."/>
            <person name="Pakrasi H.B."/>
        </authorList>
    </citation>
    <scope>NUCLEOTIDE SEQUENCE [LARGE SCALE GENOMIC DNA]</scope>
    <source>
        <strain evidence="2">ATCC 51142 / BH68</strain>
    </source>
</reference>
<name>B1X1V6_CROS5</name>
<dbReference type="EMBL" id="CP000807">
    <property type="protein sequence ID" value="ACB54117.1"/>
    <property type="molecule type" value="Genomic_DNA"/>
</dbReference>
<organism evidence="1 2">
    <name type="scientific">Crocosphaera subtropica (strain ATCC 51142 / BH68)</name>
    <name type="common">Cyanothece sp. (strain ATCC 51142)</name>
    <dbReference type="NCBI Taxonomy" id="43989"/>
    <lineage>
        <taxon>Bacteria</taxon>
        <taxon>Bacillati</taxon>
        <taxon>Cyanobacteriota</taxon>
        <taxon>Cyanophyceae</taxon>
        <taxon>Oscillatoriophycideae</taxon>
        <taxon>Chroococcales</taxon>
        <taxon>Aphanothecaceae</taxon>
        <taxon>Crocosphaera</taxon>
        <taxon>Crocosphaera subtropica</taxon>
    </lineage>
</organism>
<keyword evidence="2" id="KW-1185">Reference proteome</keyword>
<dbReference type="STRING" id="43989.cce_4769"/>
<protein>
    <submittedName>
        <fullName evidence="1">Uncharacterized protein</fullName>
    </submittedName>
</protein>